<dbReference type="SUPFAM" id="SSF52540">
    <property type="entry name" value="P-loop containing nucleoside triphosphate hydrolases"/>
    <property type="match status" value="2"/>
</dbReference>
<dbReference type="InterPro" id="IPR000330">
    <property type="entry name" value="SNF2_N"/>
</dbReference>
<dbReference type="InterPro" id="IPR038718">
    <property type="entry name" value="SNF2-like_sf"/>
</dbReference>
<evidence type="ECO:0000256" key="1">
    <source>
        <dbReference type="ARBA" id="ARBA00022801"/>
    </source>
</evidence>
<gene>
    <name evidence="3" type="ORF">UFOVP361_108</name>
</gene>
<accession>A0A6J7WZL9</accession>
<keyword evidence="3" id="KW-0547">Nucleotide-binding</keyword>
<keyword evidence="1" id="KW-0378">Hydrolase</keyword>
<keyword evidence="3" id="KW-0347">Helicase</keyword>
<dbReference type="InterPro" id="IPR027417">
    <property type="entry name" value="P-loop_NTPase"/>
</dbReference>
<dbReference type="PANTHER" id="PTHR45766:SF6">
    <property type="entry name" value="SWI_SNF-RELATED MATRIX-ASSOCIATED ACTIN-DEPENDENT REGULATOR OF CHROMATIN SUBFAMILY A-LIKE PROTEIN 1"/>
    <property type="match status" value="1"/>
</dbReference>
<dbReference type="Pfam" id="PF00176">
    <property type="entry name" value="SNF2-rel_dom"/>
    <property type="match status" value="1"/>
</dbReference>
<dbReference type="GO" id="GO:0004386">
    <property type="term" value="F:helicase activity"/>
    <property type="evidence" value="ECO:0007669"/>
    <property type="project" value="UniProtKB-KW"/>
</dbReference>
<evidence type="ECO:0000259" key="2">
    <source>
        <dbReference type="PROSITE" id="PS51192"/>
    </source>
</evidence>
<dbReference type="Gene3D" id="3.40.50.300">
    <property type="entry name" value="P-loop containing nucleotide triphosphate hydrolases"/>
    <property type="match status" value="1"/>
</dbReference>
<organism evidence="3">
    <name type="scientific">uncultured Caudovirales phage</name>
    <dbReference type="NCBI Taxonomy" id="2100421"/>
    <lineage>
        <taxon>Viruses</taxon>
        <taxon>Duplodnaviria</taxon>
        <taxon>Heunggongvirae</taxon>
        <taxon>Uroviricota</taxon>
        <taxon>Caudoviricetes</taxon>
        <taxon>Peduoviridae</taxon>
        <taxon>Maltschvirus</taxon>
        <taxon>Maltschvirus maltsch</taxon>
    </lineage>
</organism>
<dbReference type="InterPro" id="IPR014001">
    <property type="entry name" value="Helicase_ATP-bd"/>
</dbReference>
<dbReference type="InterPro" id="IPR001650">
    <property type="entry name" value="Helicase_C-like"/>
</dbReference>
<evidence type="ECO:0000313" key="3">
    <source>
        <dbReference type="EMBL" id="CAB5222308.1"/>
    </source>
</evidence>
<dbReference type="Gene3D" id="3.40.50.10810">
    <property type="entry name" value="Tandem AAA-ATPase domain"/>
    <property type="match status" value="1"/>
</dbReference>
<sequence length="618" mass="68689">MQSRCMPLGIDEADLDDWLKGHDLDTLSFKGAEQLLDYLSKLPVSRQMSQAHIPMHATKIIVNTRKDKCWLCDQPVTAGQGYLALHDSAWQTYHTSDNCPCVTTLPELRWDTERLRGDLEAFCTTLHRDEVVLVDEALIELSQATDGLTPIDLEDGHALLPYQRAGVAYALSTRRVLITDSMGLGKTAMACAIALDAKNKGYATLVVVPASLRIQVMREFNKFAPSLKVASVTGRDHRSIPKSDVLVISDSIIVSWQNRLLDKFQYLIVDEAHSVKNEKAQRTRAVNLIARTIPQDGLIALMSGTITPNRPSELISPLKIIGRLESVFTSRKDFLVRYCDYQIVGNYPSARGATNIMELNRTLRGTCMVRRTKENVLKDLPPKRVANIDLELSTSAMSVYRKAEDDFLAWILMEYGVKAWERASKAQVMTRMTKLREILGQAKVSAVVEHVESLLAEGESVVLFGWHTKVLQEYRDKLAGHNPVMVRGGMTAEGKDSAVQKFTSGKTKLLIGQYISAGQGLNLADTCSHVVLAEMCWSPAELQQAIDRVYRYGQTKPVVAWVMTAVDTERPTIDSRIWKILNSKAEVTSAVLDGWAETLNADAGSVTALVIKEMIEGV</sequence>
<keyword evidence="3" id="KW-0067">ATP-binding</keyword>
<proteinExistence type="predicted"/>
<dbReference type="PROSITE" id="PS51192">
    <property type="entry name" value="HELICASE_ATP_BIND_1"/>
    <property type="match status" value="1"/>
</dbReference>
<dbReference type="PANTHER" id="PTHR45766">
    <property type="entry name" value="DNA ANNEALING HELICASE AND ENDONUCLEASE ZRANB3 FAMILY MEMBER"/>
    <property type="match status" value="1"/>
</dbReference>
<dbReference type="SMART" id="SM00490">
    <property type="entry name" value="HELICc"/>
    <property type="match status" value="1"/>
</dbReference>
<dbReference type="GO" id="GO:0016787">
    <property type="term" value="F:hydrolase activity"/>
    <property type="evidence" value="ECO:0007669"/>
    <property type="project" value="UniProtKB-KW"/>
</dbReference>
<dbReference type="GO" id="GO:0031297">
    <property type="term" value="P:replication fork processing"/>
    <property type="evidence" value="ECO:0007669"/>
    <property type="project" value="TreeGrafter"/>
</dbReference>
<dbReference type="Pfam" id="PF00271">
    <property type="entry name" value="Helicase_C"/>
    <property type="match status" value="1"/>
</dbReference>
<name>A0A6J7WZL9_9CAUD</name>
<dbReference type="SMART" id="SM00487">
    <property type="entry name" value="DEXDc"/>
    <property type="match status" value="1"/>
</dbReference>
<dbReference type="GO" id="GO:0005524">
    <property type="term" value="F:ATP binding"/>
    <property type="evidence" value="ECO:0007669"/>
    <property type="project" value="InterPro"/>
</dbReference>
<dbReference type="EMBL" id="LR798301">
    <property type="protein sequence ID" value="CAB5222308.1"/>
    <property type="molecule type" value="Genomic_DNA"/>
</dbReference>
<dbReference type="GO" id="GO:0006281">
    <property type="term" value="P:DNA repair"/>
    <property type="evidence" value="ECO:0007669"/>
    <property type="project" value="TreeGrafter"/>
</dbReference>
<protein>
    <submittedName>
        <fullName evidence="3">HepA Superfamily II DNA/RNA helicases, SNF2 family</fullName>
    </submittedName>
</protein>
<reference evidence="3" key="1">
    <citation type="submission" date="2020-05" db="EMBL/GenBank/DDBJ databases">
        <authorList>
            <person name="Chiriac C."/>
            <person name="Salcher M."/>
            <person name="Ghai R."/>
            <person name="Kavagutti S V."/>
        </authorList>
    </citation>
    <scope>NUCLEOTIDE SEQUENCE</scope>
</reference>
<feature type="domain" description="Helicase ATP-binding" evidence="2">
    <location>
        <begin position="167"/>
        <end position="324"/>
    </location>
</feature>
<dbReference type="InterPro" id="IPR049730">
    <property type="entry name" value="SNF2/RAD54-like_C"/>
</dbReference>
<dbReference type="CDD" id="cd18793">
    <property type="entry name" value="SF2_C_SNF"/>
    <property type="match status" value="1"/>
</dbReference>